<protein>
    <submittedName>
        <fullName evidence="3">Uncharacterized protein</fullName>
    </submittedName>
</protein>
<dbReference type="OMA" id="RTPPENY"/>
<evidence type="ECO:0000313" key="3">
    <source>
        <dbReference type="EMBL" id="ODM98041.1"/>
    </source>
</evidence>
<feature type="transmembrane region" description="Helical" evidence="2">
    <location>
        <begin position="46"/>
        <end position="68"/>
    </location>
</feature>
<reference evidence="3 4" key="1">
    <citation type="journal article" date="2016" name="Genome Biol. Evol.">
        <title>Gene Family Evolution Reflects Adaptation to Soil Environmental Stressors in the Genome of the Collembolan Orchesella cincta.</title>
        <authorList>
            <person name="Faddeeva-Vakhrusheva A."/>
            <person name="Derks M.F."/>
            <person name="Anvar S.Y."/>
            <person name="Agamennone V."/>
            <person name="Suring W."/>
            <person name="Smit S."/>
            <person name="van Straalen N.M."/>
            <person name="Roelofs D."/>
        </authorList>
    </citation>
    <scope>NUCLEOTIDE SEQUENCE [LARGE SCALE GENOMIC DNA]</scope>
    <source>
        <tissue evidence="3">Mixed pool</tissue>
    </source>
</reference>
<keyword evidence="2" id="KW-0472">Membrane</keyword>
<feature type="coiled-coil region" evidence="1">
    <location>
        <begin position="100"/>
        <end position="127"/>
    </location>
</feature>
<name>A0A1D2MYL8_ORCCI</name>
<evidence type="ECO:0000256" key="1">
    <source>
        <dbReference type="SAM" id="Coils"/>
    </source>
</evidence>
<organism evidence="3 4">
    <name type="scientific">Orchesella cincta</name>
    <name type="common">Springtail</name>
    <name type="synonym">Podura cincta</name>
    <dbReference type="NCBI Taxonomy" id="48709"/>
    <lineage>
        <taxon>Eukaryota</taxon>
        <taxon>Metazoa</taxon>
        <taxon>Ecdysozoa</taxon>
        <taxon>Arthropoda</taxon>
        <taxon>Hexapoda</taxon>
        <taxon>Collembola</taxon>
        <taxon>Entomobryomorpha</taxon>
        <taxon>Entomobryoidea</taxon>
        <taxon>Orchesellidae</taxon>
        <taxon>Orchesellinae</taxon>
        <taxon>Orchesella</taxon>
    </lineage>
</organism>
<keyword evidence="2" id="KW-0812">Transmembrane</keyword>
<comment type="caution">
    <text evidence="3">The sequence shown here is derived from an EMBL/GenBank/DDBJ whole genome shotgun (WGS) entry which is preliminary data.</text>
</comment>
<evidence type="ECO:0000313" key="4">
    <source>
        <dbReference type="Proteomes" id="UP000094527"/>
    </source>
</evidence>
<proteinExistence type="predicted"/>
<keyword evidence="1" id="KW-0175">Coiled coil</keyword>
<accession>A0A1D2MYL8</accession>
<keyword evidence="2" id="KW-1133">Transmembrane helix</keyword>
<gene>
    <name evidence="3" type="ORF">Ocin01_08648</name>
</gene>
<dbReference type="EMBL" id="LJIJ01000387">
    <property type="protein sequence ID" value="ODM98041.1"/>
    <property type="molecule type" value="Genomic_DNA"/>
</dbReference>
<evidence type="ECO:0000256" key="2">
    <source>
        <dbReference type="SAM" id="Phobius"/>
    </source>
</evidence>
<dbReference type="AlphaFoldDB" id="A0A1D2MYL8"/>
<sequence length="133" mass="15044">MSSPNPTPTTRRVVGSSGPVVWKPASLESKEKYLKRLPFHRRYPRAFVVGGGILTACTVWSGVIYSVFRTPPENYKPEDSWWPGEKAKGKSYKDQWFEKQERMKVEREKARVAVAEAKARMEAKKAEAAAAKS</sequence>
<keyword evidence="4" id="KW-1185">Reference proteome</keyword>
<dbReference type="OrthoDB" id="10513044at2759"/>
<dbReference type="Proteomes" id="UP000094527">
    <property type="component" value="Unassembled WGS sequence"/>
</dbReference>